<reference evidence="2 3" key="1">
    <citation type="journal article" date="2013" name="Genome Announc.">
        <title>Draft genome sequence of MKD8, a conjugal recipient Mycobacterium smegmatis strain.</title>
        <authorList>
            <person name="Gray T.A."/>
            <person name="Palumbo M.J."/>
            <person name="Derbyshire K.M."/>
        </authorList>
    </citation>
    <scope>NUCLEOTIDE SEQUENCE [LARGE SCALE GENOMIC DNA]</scope>
    <source>
        <strain evidence="2 3">MKD8</strain>
    </source>
</reference>
<feature type="transmembrane region" description="Helical" evidence="1">
    <location>
        <begin position="57"/>
        <end position="82"/>
    </location>
</feature>
<feature type="transmembrane region" description="Helical" evidence="1">
    <location>
        <begin position="89"/>
        <end position="107"/>
    </location>
</feature>
<keyword evidence="1" id="KW-0472">Membrane</keyword>
<reference evidence="3" key="2">
    <citation type="submission" date="2018-03" db="EMBL/GenBank/DDBJ databases">
        <authorList>
            <person name="Derbyshire K."/>
            <person name="Gray T.A."/>
            <person name="Champion M."/>
        </authorList>
    </citation>
    <scope>NUCLEOTIDE SEQUENCE [LARGE SCALE GENOMIC DNA]</scope>
    <source>
        <strain evidence="3">MKD8</strain>
    </source>
</reference>
<evidence type="ECO:0000256" key="1">
    <source>
        <dbReference type="SAM" id="Phobius"/>
    </source>
</evidence>
<dbReference type="Pfam" id="PF14325">
    <property type="entry name" value="DUF4383"/>
    <property type="match status" value="1"/>
</dbReference>
<evidence type="ECO:0000313" key="2">
    <source>
        <dbReference type="EMBL" id="AWT52754.1"/>
    </source>
</evidence>
<name>A0A2U9PLZ0_MYCSE</name>
<keyword evidence="1" id="KW-0812">Transmembrane</keyword>
<dbReference type="EMBL" id="CP027541">
    <property type="protein sequence ID" value="AWT52754.1"/>
    <property type="molecule type" value="Genomic_DNA"/>
</dbReference>
<dbReference type="Proteomes" id="UP000011200">
    <property type="component" value="Chromosome"/>
</dbReference>
<dbReference type="AlphaFoldDB" id="A0A2U9PLZ0"/>
<feature type="transmembrane region" description="Helical" evidence="1">
    <location>
        <begin position="127"/>
        <end position="144"/>
    </location>
</feature>
<protein>
    <recommendedName>
        <fullName evidence="4">DUF4383 domain-containing protein</fullName>
    </recommendedName>
</protein>
<keyword evidence="1" id="KW-1133">Transmembrane helix</keyword>
<organism evidence="2 3">
    <name type="scientific">Mycolicibacterium smegmatis (strain MKD8)</name>
    <name type="common">Mycobacterium smegmatis</name>
    <dbReference type="NCBI Taxonomy" id="1214915"/>
    <lineage>
        <taxon>Bacteria</taxon>
        <taxon>Bacillati</taxon>
        <taxon>Actinomycetota</taxon>
        <taxon>Actinomycetes</taxon>
        <taxon>Mycobacteriales</taxon>
        <taxon>Mycobacteriaceae</taxon>
        <taxon>Mycolicibacterium</taxon>
    </lineage>
</organism>
<dbReference type="RefSeq" id="WP_036452880.1">
    <property type="nucleotide sequence ID" value="NZ_CP027541.1"/>
</dbReference>
<sequence length="164" mass="17061">MSSTHATRPGTSARSPLQWAALIVGAVFLLVGIAGFIPGLTSNYGDLTFASHHSEAMLLGIFAVSVLHNLVHLAFGVAGLAMARKPSSARLYLIVGGIIYAVLWLYGLVIDPHSSANFVPVNSADNWLHFALAVLMIGLGVALGRQTTLRATNGEGTGAPGTLN</sequence>
<proteinExistence type="predicted"/>
<evidence type="ECO:0008006" key="4">
    <source>
        <dbReference type="Google" id="ProtNLM"/>
    </source>
</evidence>
<gene>
    <name evidence="2" type="ORF">D806_017700</name>
</gene>
<accession>A0A2U9PLZ0</accession>
<feature type="transmembrane region" description="Helical" evidence="1">
    <location>
        <begin position="20"/>
        <end position="37"/>
    </location>
</feature>
<evidence type="ECO:0000313" key="3">
    <source>
        <dbReference type="Proteomes" id="UP000011200"/>
    </source>
</evidence>